<proteinExistence type="inferred from homology"/>
<keyword evidence="7" id="KW-0238">DNA-binding</keyword>
<dbReference type="SUPFAM" id="SSF53098">
    <property type="entry name" value="Ribonuclease H-like"/>
    <property type="match status" value="1"/>
</dbReference>
<evidence type="ECO:0000256" key="1">
    <source>
        <dbReference type="ARBA" id="ARBA00005755"/>
    </source>
</evidence>
<evidence type="ECO:0000256" key="2">
    <source>
        <dbReference type="ARBA" id="ARBA00012417"/>
    </source>
</evidence>
<dbReference type="InterPro" id="IPR043502">
    <property type="entry name" value="DNA/RNA_pol_sf"/>
</dbReference>
<dbReference type="GO" id="GO:0003887">
    <property type="term" value="F:DNA-directed DNA polymerase activity"/>
    <property type="evidence" value="ECO:0007669"/>
    <property type="project" value="UniProtKB-KW"/>
</dbReference>
<dbReference type="SUPFAM" id="SSF56672">
    <property type="entry name" value="DNA/RNA polymerases"/>
    <property type="match status" value="1"/>
</dbReference>
<dbReference type="GO" id="GO:0003677">
    <property type="term" value="F:DNA binding"/>
    <property type="evidence" value="ECO:0007669"/>
    <property type="project" value="UniProtKB-KW"/>
</dbReference>
<dbReference type="Pfam" id="PF03175">
    <property type="entry name" value="DNA_pol_B_2"/>
    <property type="match status" value="1"/>
</dbReference>
<evidence type="ECO:0000256" key="5">
    <source>
        <dbReference type="ARBA" id="ARBA00022705"/>
    </source>
</evidence>
<reference evidence="10" key="1">
    <citation type="submission" date="2019-03" db="EMBL/GenBank/DDBJ databases">
        <title>Evidence of extensive intraspecific noncoding reshuffling in a 169kb mitochondrial genome of basidiomycete fungus.</title>
        <authorList>
            <person name="Lee H.-H."/>
            <person name="Ke H.-M."/>
            <person name="Lin C.-Y.I."/>
            <person name="Lee T.J."/>
            <person name="Chung C.-L."/>
            <person name="Tsai I.J."/>
        </authorList>
    </citation>
    <scope>NUCLEOTIDE SEQUENCE</scope>
    <source>
        <strain evidence="10">MF3/22</strain>
    </source>
</reference>
<dbReference type="InterPro" id="IPR004868">
    <property type="entry name" value="DNA-dir_DNA_pol_B_mt/vir"/>
</dbReference>
<comment type="catalytic activity">
    <reaction evidence="8">
        <text>DNA(n) + a 2'-deoxyribonucleoside 5'-triphosphate = DNA(n+1) + diphosphate</text>
        <dbReference type="Rhea" id="RHEA:22508"/>
        <dbReference type="Rhea" id="RHEA-COMP:17339"/>
        <dbReference type="Rhea" id="RHEA-COMP:17340"/>
        <dbReference type="ChEBI" id="CHEBI:33019"/>
        <dbReference type="ChEBI" id="CHEBI:61560"/>
        <dbReference type="ChEBI" id="CHEBI:173112"/>
        <dbReference type="EC" id="2.7.7.7"/>
    </reaction>
</comment>
<sequence>MKKLSSTFNAISFKDIFPYNFVNKDNLNYVGEVPSIKYFDNISLNEYNEYKSKFNNNWSLKDETIKYCELDCKALHEAISKFAENIFNSFKVNVSTTPTLPSVAMKTYRTNFIPEGIKIAKIGGKMFEDIHKAFYGGHVDLYIPTNPIGTKVYAYDVNSLYAYVMKIFKYPYQFIGHFYGDISKMKQYFDLYHKCVGFYKVKVTAPKDILHPILSKKVNNTTVYGIGSWTGWYYSEELKNAALYGYTFEIIEGYLFKTADLFSKYVDTLYHLKETSAKNSPMYMIAKLLLNALFGKFSMKRELINYAVIDKYGVDKFIESIGFDKFIKSDEIGGMCLVSYKLQYQDDLNINIAVGAAITANARIYMSQFKNNPNYNLYYTDTDSVFVNKPLADHLIDNKMLGLLKLEHVLDKFVAIGPKVYGGIDIQANEFTKTKGLKSKLSFNQLETLLNENVSIDIKQEKWFKNLVDSNIIVKDNTSYNLKPTSYKRDLIYQNGVLVGTCNKDISDK</sequence>
<comment type="similarity">
    <text evidence="1">Belongs to the DNA polymerase type-B family.</text>
</comment>
<dbReference type="AlphaFoldDB" id="A0A5B9R9D8"/>
<evidence type="ECO:0000256" key="8">
    <source>
        <dbReference type="ARBA" id="ARBA00049244"/>
    </source>
</evidence>
<geneLocation type="mitochondrion" evidence="10"/>
<dbReference type="InterPro" id="IPR012337">
    <property type="entry name" value="RNaseH-like_sf"/>
</dbReference>
<dbReference type="PROSITE" id="PS00116">
    <property type="entry name" value="DNA_POLYMERASE_B"/>
    <property type="match status" value="1"/>
</dbReference>
<evidence type="ECO:0000256" key="6">
    <source>
        <dbReference type="ARBA" id="ARBA00022932"/>
    </source>
</evidence>
<dbReference type="Gene3D" id="3.90.1600.10">
    <property type="entry name" value="Palm domain of DNA polymerase"/>
    <property type="match status" value="2"/>
</dbReference>
<keyword evidence="10" id="KW-0496">Mitochondrion</keyword>
<dbReference type="EC" id="2.7.7.7" evidence="2"/>
<dbReference type="GO" id="GO:0000166">
    <property type="term" value="F:nucleotide binding"/>
    <property type="evidence" value="ECO:0007669"/>
    <property type="project" value="InterPro"/>
</dbReference>
<evidence type="ECO:0000256" key="7">
    <source>
        <dbReference type="ARBA" id="ARBA00023125"/>
    </source>
</evidence>
<protein>
    <recommendedName>
        <fullName evidence="2">DNA-directed DNA polymerase</fullName>
        <ecNumber evidence="2">2.7.7.7</ecNumber>
    </recommendedName>
</protein>
<evidence type="ECO:0000256" key="4">
    <source>
        <dbReference type="ARBA" id="ARBA00022695"/>
    </source>
</evidence>
<accession>A0A5B9R9D8</accession>
<dbReference type="EMBL" id="MK623258">
    <property type="protein sequence ID" value="QEG57091.1"/>
    <property type="molecule type" value="Genomic_DNA"/>
</dbReference>
<evidence type="ECO:0000313" key="10">
    <source>
        <dbReference type="EMBL" id="QEG57091.1"/>
    </source>
</evidence>
<feature type="domain" description="DNA-directed DNA polymerase family B mitochondria/virus" evidence="9">
    <location>
        <begin position="2"/>
        <end position="372"/>
    </location>
</feature>
<evidence type="ECO:0000259" key="9">
    <source>
        <dbReference type="Pfam" id="PF03175"/>
    </source>
</evidence>
<dbReference type="PANTHER" id="PTHR33568">
    <property type="entry name" value="DNA POLYMERASE"/>
    <property type="match status" value="1"/>
</dbReference>
<name>A0A5B9R9D8_9AGAM</name>
<evidence type="ECO:0000256" key="3">
    <source>
        <dbReference type="ARBA" id="ARBA00022679"/>
    </source>
</evidence>
<keyword evidence="4" id="KW-0548">Nucleotidyltransferase</keyword>
<gene>
    <name evidence="10" type="ORF">Fomme_000082</name>
</gene>
<organism evidence="10">
    <name type="scientific">Fomitiporia mediterranea</name>
    <dbReference type="NCBI Taxonomy" id="208960"/>
    <lineage>
        <taxon>Eukaryota</taxon>
        <taxon>Fungi</taxon>
        <taxon>Dikarya</taxon>
        <taxon>Basidiomycota</taxon>
        <taxon>Agaricomycotina</taxon>
        <taxon>Agaricomycetes</taxon>
        <taxon>Hymenochaetales</taxon>
        <taxon>Hymenochaetaceae</taxon>
        <taxon>Fomitiporia</taxon>
    </lineage>
</organism>
<keyword evidence="6" id="KW-0239">DNA-directed DNA polymerase</keyword>
<dbReference type="Gene3D" id="1.10.287.690">
    <property type="entry name" value="Helix hairpin bin"/>
    <property type="match status" value="1"/>
</dbReference>
<dbReference type="InterPro" id="IPR017964">
    <property type="entry name" value="DNA-dir_DNA_pol_B_CS"/>
</dbReference>
<dbReference type="GO" id="GO:0006260">
    <property type="term" value="P:DNA replication"/>
    <property type="evidence" value="ECO:0007669"/>
    <property type="project" value="UniProtKB-KW"/>
</dbReference>
<keyword evidence="5" id="KW-0235">DNA replication</keyword>
<dbReference type="PANTHER" id="PTHR33568:SF3">
    <property type="entry name" value="DNA-DIRECTED DNA POLYMERASE"/>
    <property type="match status" value="1"/>
</dbReference>
<dbReference type="InterPro" id="IPR023211">
    <property type="entry name" value="DNA_pol_palm_dom_sf"/>
</dbReference>
<keyword evidence="3" id="KW-0808">Transferase</keyword>